<reference evidence="2 3" key="1">
    <citation type="submission" date="2019-11" db="EMBL/GenBank/DDBJ databases">
        <title>Whole genome sequence of Oryza granulata.</title>
        <authorList>
            <person name="Li W."/>
        </authorList>
    </citation>
    <scope>NUCLEOTIDE SEQUENCE [LARGE SCALE GENOMIC DNA]</scope>
    <source>
        <strain evidence="3">cv. Menghai</strain>
        <tissue evidence="2">Leaf</tissue>
    </source>
</reference>
<feature type="compositionally biased region" description="Basic and acidic residues" evidence="1">
    <location>
        <begin position="61"/>
        <end position="75"/>
    </location>
</feature>
<dbReference type="OrthoDB" id="665742at2759"/>
<feature type="compositionally biased region" description="Basic and acidic residues" evidence="1">
    <location>
        <begin position="30"/>
        <end position="52"/>
    </location>
</feature>
<dbReference type="SUPFAM" id="SSF47699">
    <property type="entry name" value="Bifunctional inhibitor/lipid-transfer protein/seed storage 2S albumin"/>
    <property type="match status" value="1"/>
</dbReference>
<evidence type="ECO:0000313" key="3">
    <source>
        <dbReference type="Proteomes" id="UP000479710"/>
    </source>
</evidence>
<feature type="compositionally biased region" description="Basic and acidic residues" evidence="1">
    <location>
        <begin position="83"/>
        <end position="101"/>
    </location>
</feature>
<feature type="compositionally biased region" description="Polar residues" evidence="1">
    <location>
        <begin position="104"/>
        <end position="115"/>
    </location>
</feature>
<dbReference type="Proteomes" id="UP000479710">
    <property type="component" value="Unassembled WGS sequence"/>
</dbReference>
<dbReference type="InterPro" id="IPR036312">
    <property type="entry name" value="Bifun_inhib/LTP/seed_sf"/>
</dbReference>
<accession>A0A6G1F7G9</accession>
<gene>
    <name evidence="2" type="ORF">E2562_012190</name>
</gene>
<dbReference type="AlphaFoldDB" id="A0A6G1F7G9"/>
<evidence type="ECO:0008006" key="4">
    <source>
        <dbReference type="Google" id="ProtNLM"/>
    </source>
</evidence>
<dbReference type="PANTHER" id="PTHR33871:SF8">
    <property type="entry name" value="OS03G0582800 PROTEIN"/>
    <property type="match status" value="1"/>
</dbReference>
<feature type="region of interest" description="Disordered" evidence="1">
    <location>
        <begin position="20"/>
        <end position="122"/>
    </location>
</feature>
<proteinExistence type="predicted"/>
<comment type="caution">
    <text evidence="2">The sequence shown here is derived from an EMBL/GenBank/DDBJ whole genome shotgun (WGS) entry which is preliminary data.</text>
</comment>
<sequence>MEVSLPPPVVVEEEVKEVLSETAVSVSRPRPPEPEKEVVKRRLERKEEEKASESVASAAAEKAKAKCGGEREGEQKAVVGGMEKGRARTRTPEQRRPKEAGNGRTRSPSLASAQRRQGAGDHPALPCVGAEEAGCRLRAQQGCFCQFAKNPAYARYINSPNARKAVASCGIALPSCR</sequence>
<dbReference type="Gene3D" id="1.10.110.10">
    <property type="entry name" value="Plant lipid-transfer and hydrophobic proteins"/>
    <property type="match status" value="1"/>
</dbReference>
<dbReference type="PANTHER" id="PTHR33871">
    <property type="entry name" value="OS05G0503100 PROTEIN-RELATED"/>
    <property type="match status" value="1"/>
</dbReference>
<keyword evidence="3" id="KW-1185">Reference proteome</keyword>
<evidence type="ECO:0000313" key="2">
    <source>
        <dbReference type="EMBL" id="KAF0932867.1"/>
    </source>
</evidence>
<protein>
    <recommendedName>
        <fullName evidence="4">Bifunctional inhibitor/plant lipid transfer protein/seed storage helical domain-containing protein</fullName>
    </recommendedName>
</protein>
<dbReference type="EMBL" id="SPHZ02000001">
    <property type="protein sequence ID" value="KAF0932867.1"/>
    <property type="molecule type" value="Genomic_DNA"/>
</dbReference>
<name>A0A6G1F7G9_9ORYZ</name>
<evidence type="ECO:0000256" key="1">
    <source>
        <dbReference type="SAM" id="MobiDB-lite"/>
    </source>
</evidence>
<organism evidence="2 3">
    <name type="scientific">Oryza meyeriana var. granulata</name>
    <dbReference type="NCBI Taxonomy" id="110450"/>
    <lineage>
        <taxon>Eukaryota</taxon>
        <taxon>Viridiplantae</taxon>
        <taxon>Streptophyta</taxon>
        <taxon>Embryophyta</taxon>
        <taxon>Tracheophyta</taxon>
        <taxon>Spermatophyta</taxon>
        <taxon>Magnoliopsida</taxon>
        <taxon>Liliopsida</taxon>
        <taxon>Poales</taxon>
        <taxon>Poaceae</taxon>
        <taxon>BOP clade</taxon>
        <taxon>Oryzoideae</taxon>
        <taxon>Oryzeae</taxon>
        <taxon>Oryzinae</taxon>
        <taxon>Oryza</taxon>
        <taxon>Oryza meyeriana</taxon>
    </lineage>
</organism>